<dbReference type="PANTHER" id="PTHR31286:SF99">
    <property type="entry name" value="DUF4283 DOMAIN-CONTAINING PROTEIN"/>
    <property type="match status" value="1"/>
</dbReference>
<keyword evidence="2" id="KW-1185">Reference proteome</keyword>
<dbReference type="PANTHER" id="PTHR31286">
    <property type="entry name" value="GLYCINE-RICH CELL WALL STRUCTURAL PROTEIN 1.8-LIKE"/>
    <property type="match status" value="1"/>
</dbReference>
<sequence>METTSTSEEGRVPESILASNVEGRMKVSYKDSFLGNEPPAEILQDDELMSGELEGEDVEDDPECPTIRIKKSKHARVRNRWKRDITFRVLGRTFPFAFIDRRVQKMWARTGGSKLAILGIDFDSISHAMVWVWLPRLPLAYFDEEIRYDIGDRLGRVEKIYYNTANGSRGNYARICVEIDLRKKLISK</sequence>
<dbReference type="AlphaFoldDB" id="A0AAV2CFC9"/>
<accession>A0AAV2CFC9</accession>
<evidence type="ECO:0000313" key="2">
    <source>
        <dbReference type="Proteomes" id="UP001497516"/>
    </source>
</evidence>
<evidence type="ECO:0000313" key="1">
    <source>
        <dbReference type="EMBL" id="CAL1355185.1"/>
    </source>
</evidence>
<reference evidence="1 2" key="1">
    <citation type="submission" date="2024-04" db="EMBL/GenBank/DDBJ databases">
        <authorList>
            <person name="Fracassetti M."/>
        </authorList>
    </citation>
    <scope>NUCLEOTIDE SEQUENCE [LARGE SCALE GENOMIC DNA]</scope>
</reference>
<gene>
    <name evidence="1" type="ORF">LTRI10_LOCUS2960</name>
</gene>
<dbReference type="EMBL" id="OZ034813">
    <property type="protein sequence ID" value="CAL1355185.1"/>
    <property type="molecule type" value="Genomic_DNA"/>
</dbReference>
<dbReference type="Proteomes" id="UP001497516">
    <property type="component" value="Chromosome 1"/>
</dbReference>
<name>A0AAV2CFC9_9ROSI</name>
<dbReference type="InterPro" id="IPR040256">
    <property type="entry name" value="At4g02000-like"/>
</dbReference>
<evidence type="ECO:0008006" key="3">
    <source>
        <dbReference type="Google" id="ProtNLM"/>
    </source>
</evidence>
<organism evidence="1 2">
    <name type="scientific">Linum trigynum</name>
    <dbReference type="NCBI Taxonomy" id="586398"/>
    <lineage>
        <taxon>Eukaryota</taxon>
        <taxon>Viridiplantae</taxon>
        <taxon>Streptophyta</taxon>
        <taxon>Embryophyta</taxon>
        <taxon>Tracheophyta</taxon>
        <taxon>Spermatophyta</taxon>
        <taxon>Magnoliopsida</taxon>
        <taxon>eudicotyledons</taxon>
        <taxon>Gunneridae</taxon>
        <taxon>Pentapetalae</taxon>
        <taxon>rosids</taxon>
        <taxon>fabids</taxon>
        <taxon>Malpighiales</taxon>
        <taxon>Linaceae</taxon>
        <taxon>Linum</taxon>
    </lineage>
</organism>
<protein>
    <recommendedName>
        <fullName evidence="3">DUF4283 domain-containing protein</fullName>
    </recommendedName>
</protein>
<proteinExistence type="predicted"/>